<dbReference type="Pfam" id="PF00201">
    <property type="entry name" value="UDPGT"/>
    <property type="match status" value="1"/>
</dbReference>
<reference evidence="4 5" key="1">
    <citation type="journal article" date="2018" name="Mol. Plant">
        <title>The genome of Artemisia annua provides insight into the evolution of Asteraceae family and artemisinin biosynthesis.</title>
        <authorList>
            <person name="Shen Q."/>
            <person name="Zhang L."/>
            <person name="Liao Z."/>
            <person name="Wang S."/>
            <person name="Yan T."/>
            <person name="Shi P."/>
            <person name="Liu M."/>
            <person name="Fu X."/>
            <person name="Pan Q."/>
            <person name="Wang Y."/>
            <person name="Lv Z."/>
            <person name="Lu X."/>
            <person name="Zhang F."/>
            <person name="Jiang W."/>
            <person name="Ma Y."/>
            <person name="Chen M."/>
            <person name="Hao X."/>
            <person name="Li L."/>
            <person name="Tang Y."/>
            <person name="Lv G."/>
            <person name="Zhou Y."/>
            <person name="Sun X."/>
            <person name="Brodelius P.E."/>
            <person name="Rose J.K.C."/>
            <person name="Tang K."/>
        </authorList>
    </citation>
    <scope>NUCLEOTIDE SEQUENCE [LARGE SCALE GENOMIC DNA]</scope>
    <source>
        <strain evidence="5">cv. Huhao1</strain>
        <tissue evidence="4">Leaf</tissue>
    </source>
</reference>
<comment type="similarity">
    <text evidence="1">Belongs to the UDP-glycosyltransferase family.</text>
</comment>
<dbReference type="Gene3D" id="3.40.50.2000">
    <property type="entry name" value="Glycogen Phosphorylase B"/>
    <property type="match status" value="1"/>
</dbReference>
<keyword evidence="2 4" id="KW-0808">Transferase</keyword>
<dbReference type="PANTHER" id="PTHR48047">
    <property type="entry name" value="GLYCOSYLTRANSFERASE"/>
    <property type="match status" value="1"/>
</dbReference>
<dbReference type="InterPro" id="IPR002213">
    <property type="entry name" value="UDP_glucos_trans"/>
</dbReference>
<dbReference type="SUPFAM" id="SSF53756">
    <property type="entry name" value="UDP-Glycosyltransferase/glycogen phosphorylase"/>
    <property type="match status" value="1"/>
</dbReference>
<dbReference type="PANTHER" id="PTHR48047:SF229">
    <property type="entry name" value="UDP-GLYCOSYLTRANSFERASE 73C3-RELATED"/>
    <property type="match status" value="1"/>
</dbReference>
<feature type="region of interest" description="Disordered" evidence="3">
    <location>
        <begin position="90"/>
        <end position="117"/>
    </location>
</feature>
<gene>
    <name evidence="4" type="ORF">CTI12_AA066270</name>
</gene>
<evidence type="ECO:0000313" key="5">
    <source>
        <dbReference type="Proteomes" id="UP000245207"/>
    </source>
</evidence>
<dbReference type="Proteomes" id="UP000245207">
    <property type="component" value="Unassembled WGS sequence"/>
</dbReference>
<dbReference type="STRING" id="35608.A0A2U1Q7C3"/>
<dbReference type="GO" id="GO:0035251">
    <property type="term" value="F:UDP-glucosyltransferase activity"/>
    <property type="evidence" value="ECO:0007669"/>
    <property type="project" value="TreeGrafter"/>
</dbReference>
<name>A0A2U1Q7C3_ARTAN</name>
<keyword evidence="5" id="KW-1185">Reference proteome</keyword>
<dbReference type="AlphaFoldDB" id="A0A2U1Q7C3"/>
<feature type="compositionally biased region" description="Basic residues" evidence="3">
    <location>
        <begin position="95"/>
        <end position="111"/>
    </location>
</feature>
<comment type="caution">
    <text evidence="4">The sequence shown here is derived from an EMBL/GenBank/DDBJ whole genome shotgun (WGS) entry which is preliminary data.</text>
</comment>
<accession>A0A2U1Q7C3</accession>
<sequence>MVFGFVGFTEILGVFVWNSILESTYAGVPMVTWPFFADQFFNKIFIVEILKIGVRMSVEIPVPFGEEDMFEVLVKKEDVKTVVECLMQEDEEGKQRKKRAREFGKWRRQQRRKVDLQ</sequence>
<protein>
    <submittedName>
        <fullName evidence="4">UDP-glycosyltransferase 73E1</fullName>
    </submittedName>
</protein>
<organism evidence="4 5">
    <name type="scientific">Artemisia annua</name>
    <name type="common">Sweet wormwood</name>
    <dbReference type="NCBI Taxonomy" id="35608"/>
    <lineage>
        <taxon>Eukaryota</taxon>
        <taxon>Viridiplantae</taxon>
        <taxon>Streptophyta</taxon>
        <taxon>Embryophyta</taxon>
        <taxon>Tracheophyta</taxon>
        <taxon>Spermatophyta</taxon>
        <taxon>Magnoliopsida</taxon>
        <taxon>eudicotyledons</taxon>
        <taxon>Gunneridae</taxon>
        <taxon>Pentapetalae</taxon>
        <taxon>asterids</taxon>
        <taxon>campanulids</taxon>
        <taxon>Asterales</taxon>
        <taxon>Asteraceae</taxon>
        <taxon>Asteroideae</taxon>
        <taxon>Anthemideae</taxon>
        <taxon>Artemisiinae</taxon>
        <taxon>Artemisia</taxon>
    </lineage>
</organism>
<evidence type="ECO:0000313" key="4">
    <source>
        <dbReference type="EMBL" id="PWA93915.1"/>
    </source>
</evidence>
<dbReference type="EMBL" id="PKPP01000347">
    <property type="protein sequence ID" value="PWA93915.1"/>
    <property type="molecule type" value="Genomic_DNA"/>
</dbReference>
<evidence type="ECO:0000256" key="2">
    <source>
        <dbReference type="ARBA" id="ARBA00022679"/>
    </source>
</evidence>
<proteinExistence type="inferred from homology"/>
<dbReference type="OrthoDB" id="1925022at2759"/>
<evidence type="ECO:0000256" key="1">
    <source>
        <dbReference type="ARBA" id="ARBA00009995"/>
    </source>
</evidence>
<evidence type="ECO:0000256" key="3">
    <source>
        <dbReference type="SAM" id="MobiDB-lite"/>
    </source>
</evidence>